<dbReference type="Gene3D" id="3.90.1150.10">
    <property type="entry name" value="Aspartate Aminotransferase, domain 1"/>
    <property type="match status" value="1"/>
</dbReference>
<dbReference type="InterPro" id="IPR004838">
    <property type="entry name" value="NHTrfase_class1_PyrdxlP-BS"/>
</dbReference>
<feature type="compositionally biased region" description="Basic and acidic residues" evidence="5">
    <location>
        <begin position="14"/>
        <end position="23"/>
    </location>
</feature>
<keyword evidence="8" id="KW-1185">Reference proteome</keyword>
<accession>A0A087DDV0</accession>
<feature type="region of interest" description="Disordered" evidence="5">
    <location>
        <begin position="1"/>
        <end position="44"/>
    </location>
</feature>
<dbReference type="CDD" id="cd00609">
    <property type="entry name" value="AAT_like"/>
    <property type="match status" value="1"/>
</dbReference>
<dbReference type="EMBL" id="JGZO01000012">
    <property type="protein sequence ID" value="KFI93700.1"/>
    <property type="molecule type" value="Genomic_DNA"/>
</dbReference>
<dbReference type="InterPro" id="IPR015422">
    <property type="entry name" value="PyrdxlP-dep_Trfase_small"/>
</dbReference>
<keyword evidence="2 4" id="KW-0032">Aminotransferase</keyword>
<dbReference type="InterPro" id="IPR015424">
    <property type="entry name" value="PyrdxlP-dep_Trfase"/>
</dbReference>
<feature type="domain" description="Aminotransferase class I/classII large" evidence="6">
    <location>
        <begin position="82"/>
        <end position="432"/>
    </location>
</feature>
<evidence type="ECO:0000256" key="4">
    <source>
        <dbReference type="RuleBase" id="RU000481"/>
    </source>
</evidence>
<comment type="caution">
    <text evidence="7">The sequence shown here is derived from an EMBL/GenBank/DDBJ whole genome shotgun (WGS) entry which is preliminary data.</text>
</comment>
<evidence type="ECO:0000256" key="5">
    <source>
        <dbReference type="SAM" id="MobiDB-lite"/>
    </source>
</evidence>
<dbReference type="SUPFAM" id="SSF53383">
    <property type="entry name" value="PLP-dependent transferases"/>
    <property type="match status" value="1"/>
</dbReference>
<evidence type="ECO:0000313" key="7">
    <source>
        <dbReference type="EMBL" id="KFI93700.1"/>
    </source>
</evidence>
<dbReference type="InterPro" id="IPR004839">
    <property type="entry name" value="Aminotransferase_I/II_large"/>
</dbReference>
<dbReference type="Pfam" id="PF00155">
    <property type="entry name" value="Aminotran_1_2"/>
    <property type="match status" value="1"/>
</dbReference>
<dbReference type="PANTHER" id="PTHR42832:SF3">
    <property type="entry name" value="L-GLUTAMINE--4-(METHYLSULFANYL)-2-OXOBUTANOATE AMINOTRANSFERASE"/>
    <property type="match status" value="1"/>
</dbReference>
<evidence type="ECO:0000256" key="1">
    <source>
        <dbReference type="ARBA" id="ARBA00001933"/>
    </source>
</evidence>
<dbReference type="EC" id="2.6.1.-" evidence="4"/>
<reference evidence="7 8" key="1">
    <citation type="submission" date="2014-03" db="EMBL/GenBank/DDBJ databases">
        <title>Genomics of Bifidobacteria.</title>
        <authorList>
            <person name="Ventura M."/>
            <person name="Milani C."/>
            <person name="Lugli G.A."/>
        </authorList>
    </citation>
    <scope>NUCLEOTIDE SEQUENCE [LARGE SCALE GENOMIC DNA]</scope>
    <source>
        <strain evidence="7 8">LMG 21589</strain>
    </source>
</reference>
<gene>
    <name evidence="7" type="ORF">BSCA_0190</name>
</gene>
<dbReference type="PANTHER" id="PTHR42832">
    <property type="entry name" value="AMINO ACID AMINOTRANSFERASE"/>
    <property type="match status" value="1"/>
</dbReference>
<dbReference type="RefSeq" id="WP_081892985.1">
    <property type="nucleotide sequence ID" value="NZ_CAJPMS010000044.1"/>
</dbReference>
<name>A0A087DDV0_9BIFI</name>
<dbReference type="STRING" id="158787.BSCA_0190"/>
<dbReference type="GeneID" id="85164677"/>
<evidence type="ECO:0000313" key="8">
    <source>
        <dbReference type="Proteomes" id="UP000029033"/>
    </source>
</evidence>
<dbReference type="OrthoDB" id="9763453at2"/>
<dbReference type="GO" id="GO:0008483">
    <property type="term" value="F:transaminase activity"/>
    <property type="evidence" value="ECO:0007669"/>
    <property type="project" value="UniProtKB-KW"/>
</dbReference>
<comment type="cofactor">
    <cofactor evidence="1 4">
        <name>pyridoxal 5'-phosphate</name>
        <dbReference type="ChEBI" id="CHEBI:597326"/>
    </cofactor>
</comment>
<dbReference type="Proteomes" id="UP000029033">
    <property type="component" value="Unassembled WGS sequence"/>
</dbReference>
<evidence type="ECO:0000259" key="6">
    <source>
        <dbReference type="Pfam" id="PF00155"/>
    </source>
</evidence>
<comment type="similarity">
    <text evidence="4">Belongs to the class-I pyridoxal-phosphate-dependent aminotransferase family.</text>
</comment>
<dbReference type="Gene3D" id="3.40.640.10">
    <property type="entry name" value="Type I PLP-dependent aspartate aminotransferase-like (Major domain)"/>
    <property type="match status" value="1"/>
</dbReference>
<dbReference type="InterPro" id="IPR050881">
    <property type="entry name" value="LL-DAP_aminotransferase"/>
</dbReference>
<dbReference type="eggNOG" id="COG0436">
    <property type="taxonomic scope" value="Bacteria"/>
</dbReference>
<evidence type="ECO:0000256" key="3">
    <source>
        <dbReference type="ARBA" id="ARBA00022679"/>
    </source>
</evidence>
<evidence type="ECO:0000256" key="2">
    <source>
        <dbReference type="ARBA" id="ARBA00022576"/>
    </source>
</evidence>
<sequence>MADDRKHQSARQAENPRAERTGYAERAQYAQYESDKGPERGSWPADGGGYAGLLARRAAAVPANVFASMDEVVAQERAAGFDVIDLSKANPDLPTPAYIVEAGRAATGRLENHRYTPFDGKPDFLQAAAGWYRREQGVDVDWTTELLATCGAIMGLSTVTQVLLDPGDTVVVPEPYYPPYAALAAVAGARMVTIPTDEEHGFIPDLDAVDPQVWDDAKLLLLNYPNNPTGAAATRQFYEQVVRLAHRHHFLVMNDFAYAGIGTEALPLSLLAVDGARDVSIEVVSLSKMYGMAGWRAGFAAAPAELMAHIRDYHHQMCTNPAGAVQDAGAAGLNGDQSSVRELSQRYAHRRGILSQALSAAGIRSFDSAYGLFVWARVPDTFAGDGDAFARAILRRTHVAVMPGSCFGASGKDYIRLSLLESEDHLIEAAARIRGMAW</sequence>
<dbReference type="GO" id="GO:0030170">
    <property type="term" value="F:pyridoxal phosphate binding"/>
    <property type="evidence" value="ECO:0007669"/>
    <property type="project" value="InterPro"/>
</dbReference>
<organism evidence="7 8">
    <name type="scientific">Bifidobacterium scardovii</name>
    <dbReference type="NCBI Taxonomy" id="158787"/>
    <lineage>
        <taxon>Bacteria</taxon>
        <taxon>Bacillati</taxon>
        <taxon>Actinomycetota</taxon>
        <taxon>Actinomycetes</taxon>
        <taxon>Bifidobacteriales</taxon>
        <taxon>Bifidobacteriaceae</taxon>
        <taxon>Bifidobacterium</taxon>
    </lineage>
</organism>
<keyword evidence="3 4" id="KW-0808">Transferase</keyword>
<dbReference type="AlphaFoldDB" id="A0A087DDV0"/>
<dbReference type="InterPro" id="IPR015421">
    <property type="entry name" value="PyrdxlP-dep_Trfase_major"/>
</dbReference>
<dbReference type="PROSITE" id="PS00105">
    <property type="entry name" value="AA_TRANSFER_CLASS_1"/>
    <property type="match status" value="1"/>
</dbReference>
<proteinExistence type="inferred from homology"/>
<protein>
    <recommendedName>
        <fullName evidence="4">Aminotransferase</fullName>
        <ecNumber evidence="4">2.6.1.-</ecNumber>
    </recommendedName>
</protein>